<evidence type="ECO:0000313" key="3">
    <source>
        <dbReference type="Proteomes" id="UP000176192"/>
    </source>
</evidence>
<name>A0A1F6Y9D9_9BACT</name>
<sequence>MIKFKRRKHMEEGERGKIVIYWNYFDLCLGIVLMVLTVFFMNDYLVHQSERYNYGTNVELSQFLDETDRIQID</sequence>
<protein>
    <submittedName>
        <fullName evidence="2">Uncharacterized protein</fullName>
    </submittedName>
</protein>
<gene>
    <name evidence="2" type="ORF">A3G06_01700</name>
</gene>
<reference evidence="2 3" key="1">
    <citation type="journal article" date="2016" name="Nat. Commun.">
        <title>Thousands of microbial genomes shed light on interconnected biogeochemical processes in an aquifer system.</title>
        <authorList>
            <person name="Anantharaman K."/>
            <person name="Brown C.T."/>
            <person name="Hug L.A."/>
            <person name="Sharon I."/>
            <person name="Castelle C.J."/>
            <person name="Probst A.J."/>
            <person name="Thomas B.C."/>
            <person name="Singh A."/>
            <person name="Wilkins M.J."/>
            <person name="Karaoz U."/>
            <person name="Brodie E.L."/>
            <person name="Williams K.H."/>
            <person name="Hubbard S.S."/>
            <person name="Banfield J.F."/>
        </authorList>
    </citation>
    <scope>NUCLEOTIDE SEQUENCE [LARGE SCALE GENOMIC DNA]</scope>
</reference>
<keyword evidence="1" id="KW-0812">Transmembrane</keyword>
<keyword evidence="1" id="KW-1133">Transmembrane helix</keyword>
<keyword evidence="1" id="KW-0472">Membrane</keyword>
<evidence type="ECO:0000256" key="1">
    <source>
        <dbReference type="SAM" id="Phobius"/>
    </source>
</evidence>
<dbReference type="Proteomes" id="UP000176192">
    <property type="component" value="Unassembled WGS sequence"/>
</dbReference>
<comment type="caution">
    <text evidence="2">The sequence shown here is derived from an EMBL/GenBank/DDBJ whole genome shotgun (WGS) entry which is preliminary data.</text>
</comment>
<dbReference type="AlphaFoldDB" id="A0A1F6Y9D9"/>
<feature type="transmembrane region" description="Helical" evidence="1">
    <location>
        <begin position="21"/>
        <end position="41"/>
    </location>
</feature>
<accession>A0A1F6Y9D9</accession>
<dbReference type="EMBL" id="MFVV01000029">
    <property type="protein sequence ID" value="OGJ02978.1"/>
    <property type="molecule type" value="Genomic_DNA"/>
</dbReference>
<evidence type="ECO:0000313" key="2">
    <source>
        <dbReference type="EMBL" id="OGJ02978.1"/>
    </source>
</evidence>
<proteinExistence type="predicted"/>
<dbReference type="STRING" id="1801797.A3G06_01700"/>
<organism evidence="2 3">
    <name type="scientific">Candidatus Nomurabacteria bacterium RIFCSPLOWO2_12_FULL_46_14</name>
    <dbReference type="NCBI Taxonomy" id="1801797"/>
    <lineage>
        <taxon>Bacteria</taxon>
        <taxon>Candidatus Nomuraibacteriota</taxon>
    </lineage>
</organism>